<evidence type="ECO:0000313" key="3">
    <source>
        <dbReference type="Proteomes" id="UP000226328"/>
    </source>
</evidence>
<dbReference type="Proteomes" id="UP000226328">
    <property type="component" value="Segment"/>
</dbReference>
<name>A0A222ZR47_9CAUD</name>
<dbReference type="RefSeq" id="YP_009953240.1">
    <property type="nucleotide sequence ID" value="NC_051620.1"/>
</dbReference>
<sequence length="128" mass="14154">MSEDGDKTLASVLSYLVGRQLKLREILEALQMSRTRYYEQMKLGKLHTADNLIRAARNLDINEVDLLARYGLIRVEAALDYAEEIAPTPFRTGSAKGVKPAPATAGSLTTARPSRLRDLRVQDGVTPL</sequence>
<gene>
    <name evidence="2" type="primary">46</name>
    <name evidence="2" type="ORF">SEA_LASTHOPE_46</name>
</gene>
<proteinExistence type="predicted"/>
<evidence type="ECO:0000313" key="2">
    <source>
        <dbReference type="EMBL" id="ASR87214.1"/>
    </source>
</evidence>
<organism evidence="2 3">
    <name type="scientific">Mycobacterium phage LastHope</name>
    <dbReference type="NCBI Taxonomy" id="2015886"/>
    <lineage>
        <taxon>Viruses</taxon>
        <taxon>Duplodnaviria</taxon>
        <taxon>Heunggongvirae</taxon>
        <taxon>Uroviricota</taxon>
        <taxon>Caudoviricetes</taxon>
        <taxon>Weiservirinae</taxon>
        <taxon>Anayavirus</taxon>
        <taxon>Anayavirus lasthope</taxon>
    </lineage>
</organism>
<accession>A0A222ZR47</accession>
<feature type="region of interest" description="Disordered" evidence="1">
    <location>
        <begin position="91"/>
        <end position="112"/>
    </location>
</feature>
<reference evidence="2 3" key="1">
    <citation type="submission" date="2017-05" db="EMBL/GenBank/DDBJ databases">
        <authorList>
            <person name="Gomez-Rosado J.O."/>
            <person name="Gonzalez-Garcia E.M."/>
            <person name="Gonzalez-Leon M.A."/>
            <person name="Gonzalez-Rodriguez J."/>
            <person name="Gonzalez-Santos L.I."/>
            <person name="Goveo-Rivera I.A."/>
            <person name="Gutierrez-Silva J.C."/>
            <person name="Issa-Mahmud S."/>
            <person name="Lopez-Llera J.N."/>
            <person name="Marrero-Visalden G."/>
            <person name="Muyet-Blasini E."/>
            <person name="Ortiz-Torres X.D."/>
            <person name="Palacios-Vallejo J.G."/>
            <person name="Pichardo-Gonzalez P.A."/>
            <person name="Pou-Acosta P.M."/>
            <person name="Velez-Velazquez R.M."/>
            <person name="Fernandez-Martinez M."/>
            <person name="Maldonado-Vazquez N."/>
            <person name="Rubin M."/>
            <person name="Vazquez E."/>
            <person name="Stoner T.H."/>
            <person name="Garlena R.A."/>
            <person name="Russell D.A."/>
            <person name="Pope W.H."/>
            <person name="Jacobs-Sera D."/>
            <person name="Hatfull G.F."/>
        </authorList>
    </citation>
    <scope>NUCLEOTIDE SEQUENCE [LARGE SCALE GENOMIC DNA]</scope>
</reference>
<dbReference type="GeneID" id="60324708"/>
<evidence type="ECO:0000256" key="1">
    <source>
        <dbReference type="SAM" id="MobiDB-lite"/>
    </source>
</evidence>
<dbReference type="KEGG" id="vg:60324708"/>
<dbReference type="EMBL" id="MF140416">
    <property type="protein sequence ID" value="ASR87214.1"/>
    <property type="molecule type" value="Genomic_DNA"/>
</dbReference>
<protein>
    <submittedName>
        <fullName evidence="2">Immunity repressor</fullName>
    </submittedName>
</protein>
<keyword evidence="3" id="KW-1185">Reference proteome</keyword>